<proteinExistence type="predicted"/>
<feature type="transmembrane region" description="Helical" evidence="1">
    <location>
        <begin position="48"/>
        <end position="71"/>
    </location>
</feature>
<evidence type="ECO:0000313" key="3">
    <source>
        <dbReference type="Proteomes" id="UP000541770"/>
    </source>
</evidence>
<evidence type="ECO:0000256" key="1">
    <source>
        <dbReference type="SAM" id="Phobius"/>
    </source>
</evidence>
<dbReference type="RefSeq" id="WP_182322823.1">
    <property type="nucleotide sequence ID" value="NZ_JACGDE010000006.1"/>
</dbReference>
<feature type="transmembrane region" description="Helical" evidence="1">
    <location>
        <begin position="111"/>
        <end position="132"/>
    </location>
</feature>
<name>A0A7W2PYD5_9PSED</name>
<organism evidence="2 3">
    <name type="scientific">Pseudomonas mosselii</name>
    <dbReference type="NCBI Taxonomy" id="78327"/>
    <lineage>
        <taxon>Bacteria</taxon>
        <taxon>Pseudomonadati</taxon>
        <taxon>Pseudomonadota</taxon>
        <taxon>Gammaproteobacteria</taxon>
        <taxon>Pseudomonadales</taxon>
        <taxon>Pseudomonadaceae</taxon>
        <taxon>Pseudomonas</taxon>
    </lineage>
</organism>
<keyword evidence="1" id="KW-1133">Transmembrane helix</keyword>
<evidence type="ECO:0000313" key="2">
    <source>
        <dbReference type="EMBL" id="MBA6065421.1"/>
    </source>
</evidence>
<accession>A0A7W2PYD5</accession>
<reference evidence="2 3" key="1">
    <citation type="submission" date="2020-07" db="EMBL/GenBank/DDBJ databases">
        <title>Diversity of carbapenemase encoding genes among Pseudomonas putida group clinical isolates in a tertiary Brazilian hospital.</title>
        <authorList>
            <person name="Alberto-Lei F."/>
            <person name="Nodari C.S."/>
            <person name="Streling A.P."/>
            <person name="Paulino J.T."/>
            <person name="Bessa-Neto F.O."/>
            <person name="Cayo R."/>
            <person name="Gales A.C."/>
        </authorList>
    </citation>
    <scope>NUCLEOTIDE SEQUENCE [LARGE SCALE GENOMIC DNA]</scope>
    <source>
        <strain evidence="2 3">14802</strain>
    </source>
</reference>
<comment type="caution">
    <text evidence="2">The sequence shown here is derived from an EMBL/GenBank/DDBJ whole genome shotgun (WGS) entry which is preliminary data.</text>
</comment>
<dbReference type="AlphaFoldDB" id="A0A7W2PYD5"/>
<feature type="transmembrane region" description="Helical" evidence="1">
    <location>
        <begin position="16"/>
        <end position="36"/>
    </location>
</feature>
<feature type="transmembrane region" description="Helical" evidence="1">
    <location>
        <begin position="78"/>
        <end position="96"/>
    </location>
</feature>
<keyword evidence="1" id="KW-0472">Membrane</keyword>
<dbReference type="Proteomes" id="UP000541770">
    <property type="component" value="Unassembled WGS sequence"/>
</dbReference>
<sequence>MEKSAPQVRNAPRPMLVTVAVIYCLLITCKIAYWLVGEGWEMAWVGDVAIIMLAPPALSCILLVTSSVLLYRRSAKSVWYLLGALFFGLTLIPLMFPEIFRLPASLYPQAFWYVLPGTLQAILLVAVWIYSLRMRQNGYLK</sequence>
<gene>
    <name evidence="2" type="ORF">H4C75_11675</name>
</gene>
<dbReference type="EMBL" id="JACGDE010000006">
    <property type="protein sequence ID" value="MBA6065421.1"/>
    <property type="molecule type" value="Genomic_DNA"/>
</dbReference>
<keyword evidence="1" id="KW-0812">Transmembrane</keyword>
<protein>
    <submittedName>
        <fullName evidence="2">Uncharacterized protein</fullName>
    </submittedName>
</protein>